<protein>
    <submittedName>
        <fullName evidence="3">Antitoxin HipB</fullName>
    </submittedName>
</protein>
<dbReference type="GO" id="GO:0003677">
    <property type="term" value="F:DNA binding"/>
    <property type="evidence" value="ECO:0007669"/>
    <property type="project" value="InterPro"/>
</dbReference>
<name>A0A240ATJ3_SERFI</name>
<dbReference type="AlphaFoldDB" id="A0A240ATJ3"/>
<dbReference type="InterPro" id="IPR001387">
    <property type="entry name" value="Cro/C1-type_HTH"/>
</dbReference>
<dbReference type="InterPro" id="IPR010982">
    <property type="entry name" value="Lambda_DNA-bd_dom_sf"/>
</dbReference>
<dbReference type="GeneID" id="57665323"/>
<keyword evidence="4" id="KW-1185">Reference proteome</keyword>
<dbReference type="PROSITE" id="PS50943">
    <property type="entry name" value="HTH_CROC1"/>
    <property type="match status" value="1"/>
</dbReference>
<gene>
    <name evidence="3" type="primary">hipB</name>
    <name evidence="3" type="ORF">SAMEA4384070_00586</name>
</gene>
<dbReference type="Proteomes" id="UP000215134">
    <property type="component" value="Chromosome 1"/>
</dbReference>
<dbReference type="RefSeq" id="WP_004953056.1">
    <property type="nucleotide sequence ID" value="NZ_CAMIQD010000003.1"/>
</dbReference>
<dbReference type="Pfam" id="PF01381">
    <property type="entry name" value="HTH_3"/>
    <property type="match status" value="1"/>
</dbReference>
<evidence type="ECO:0000313" key="3">
    <source>
        <dbReference type="EMBL" id="SNV86424.1"/>
    </source>
</evidence>
<dbReference type="Gene3D" id="1.10.260.40">
    <property type="entry name" value="lambda repressor-like DNA-binding domains"/>
    <property type="match status" value="1"/>
</dbReference>
<dbReference type="GeneID" id="75025776"/>
<reference evidence="3 4" key="1">
    <citation type="submission" date="2017-06" db="EMBL/GenBank/DDBJ databases">
        <authorList>
            <consortium name="Pathogen Informatics"/>
        </authorList>
    </citation>
    <scope>NUCLEOTIDE SEQUENCE [LARGE SCALE GENOMIC DNA]</scope>
    <source>
        <strain evidence="3 4">NCTC12148</strain>
    </source>
</reference>
<dbReference type="KEGG" id="sfj:SAMEA4384070_0586"/>
<dbReference type="SUPFAM" id="SSF47413">
    <property type="entry name" value="lambda repressor-like DNA-binding domains"/>
    <property type="match status" value="1"/>
</dbReference>
<feature type="region of interest" description="Disordered" evidence="1">
    <location>
        <begin position="12"/>
        <end position="31"/>
    </location>
</feature>
<proteinExistence type="predicted"/>
<dbReference type="SMART" id="SM00530">
    <property type="entry name" value="HTH_XRE"/>
    <property type="match status" value="1"/>
</dbReference>
<dbReference type="EMBL" id="LT906479">
    <property type="protein sequence ID" value="SNV86424.1"/>
    <property type="molecule type" value="Genomic_DNA"/>
</dbReference>
<sequence>MKITSAKMLAHALRNERKKRNQSQSKTADSIGLKQATVSAFENNPDGTRLETLFKLLAALDLELQVTPRGKPVDPKTWDQEW</sequence>
<dbReference type="CDD" id="cd00093">
    <property type="entry name" value="HTH_XRE"/>
    <property type="match status" value="1"/>
</dbReference>
<organism evidence="3 4">
    <name type="scientific">Serratia ficaria</name>
    <dbReference type="NCBI Taxonomy" id="61651"/>
    <lineage>
        <taxon>Bacteria</taxon>
        <taxon>Pseudomonadati</taxon>
        <taxon>Pseudomonadota</taxon>
        <taxon>Gammaproteobacteria</taxon>
        <taxon>Enterobacterales</taxon>
        <taxon>Yersiniaceae</taxon>
        <taxon>Serratia</taxon>
    </lineage>
</organism>
<evidence type="ECO:0000259" key="2">
    <source>
        <dbReference type="PROSITE" id="PS50943"/>
    </source>
</evidence>
<dbReference type="OrthoDB" id="5891007at2"/>
<accession>A0A240ATJ3</accession>
<evidence type="ECO:0000313" key="4">
    <source>
        <dbReference type="Proteomes" id="UP000215134"/>
    </source>
</evidence>
<feature type="domain" description="HTH cro/C1-type" evidence="2">
    <location>
        <begin position="13"/>
        <end position="67"/>
    </location>
</feature>
<evidence type="ECO:0000256" key="1">
    <source>
        <dbReference type="SAM" id="MobiDB-lite"/>
    </source>
</evidence>